<evidence type="ECO:0000256" key="1">
    <source>
        <dbReference type="ARBA" id="ARBA00022801"/>
    </source>
</evidence>
<keyword evidence="1 3" id="KW-0378">Hydrolase</keyword>
<dbReference type="eggNOG" id="COG0596">
    <property type="taxonomic scope" value="Bacteria"/>
</dbReference>
<sequence>MATPPNNADANALAQVRHRSMRLSEISMHIAEMGEGPTVIFLHGFPELWYSWRHQLVALAAAGYRAVAPDQRGYGGSSVPTEVADYDITHLTRDIIDLIDSLGASRVTLVGHDFGALVGWAIALRHPDRIDGVAALSVPYVPRTPVRPTEFFRQLMGDDFYMLWLQQPGAADSAFAADIERAIAGRWVTDRHGWQSVAPPPRFPWRSAEDQHVYIDALQRNGFTGPLNWYRNFDRNWEILAPYDGATIDCPAIFVAGGDDPVLRFMPPSVMDGYVTDLQVSAILPGFNHWIQEEAPSVVNRYLLDFLQRIHTDDTTTGGKTAI</sequence>
<feature type="domain" description="AB hydrolase-1" evidence="2">
    <location>
        <begin position="37"/>
        <end position="263"/>
    </location>
</feature>
<reference evidence="3" key="1">
    <citation type="journal article" date="2014" name="Genome Announc.">
        <title>Draft Genome Sequence of Mycobacterium triplex DSM 44626.</title>
        <authorList>
            <person name="Sassi M."/>
            <person name="Croce O."/>
            <person name="Robert C."/>
            <person name="Raoult D."/>
            <person name="Drancourt M."/>
        </authorList>
    </citation>
    <scope>NUCLEOTIDE SEQUENCE [LARGE SCALE GENOMIC DNA]</scope>
    <source>
        <strain evidence="3">DSM 44626</strain>
    </source>
</reference>
<evidence type="ECO:0000313" key="5">
    <source>
        <dbReference type="Proteomes" id="UP000193710"/>
    </source>
</evidence>
<accession>A0A024K6P0</accession>
<dbReference type="Proteomes" id="UP000028880">
    <property type="component" value="Unassembled WGS sequence"/>
</dbReference>
<dbReference type="InterPro" id="IPR000639">
    <property type="entry name" value="Epox_hydrolase-like"/>
</dbReference>
<reference evidence="4 5" key="3">
    <citation type="submission" date="2016-01" db="EMBL/GenBank/DDBJ databases">
        <title>The new phylogeny of the genus Mycobacterium.</title>
        <authorList>
            <person name="Tarcisio F."/>
            <person name="Conor M."/>
            <person name="Antonella G."/>
            <person name="Elisabetta G."/>
            <person name="Giulia F.S."/>
            <person name="Sara T."/>
            <person name="Anna F."/>
            <person name="Clotilde B."/>
            <person name="Roberto B."/>
            <person name="Veronica D.S."/>
            <person name="Fabio R."/>
            <person name="Monica P."/>
            <person name="Olivier J."/>
            <person name="Enrico T."/>
            <person name="Nicola S."/>
        </authorList>
    </citation>
    <scope>NUCLEOTIDE SEQUENCE [LARGE SCALE GENOMIC DNA]</scope>
    <source>
        <strain evidence="4 5">DSM 44626</strain>
    </source>
</reference>
<dbReference type="Proteomes" id="UP000193710">
    <property type="component" value="Unassembled WGS sequence"/>
</dbReference>
<gene>
    <name evidence="3" type="primary">ephA_2</name>
    <name evidence="4" type="ORF">AWC29_05295</name>
    <name evidence="3" type="ORF">BN973_05990</name>
</gene>
<dbReference type="OrthoDB" id="2987348at2"/>
<dbReference type="STRING" id="47839.BN973_05990"/>
<dbReference type="GO" id="GO:0016787">
    <property type="term" value="F:hydrolase activity"/>
    <property type="evidence" value="ECO:0007669"/>
    <property type="project" value="UniProtKB-KW"/>
</dbReference>
<dbReference type="PRINTS" id="PR00111">
    <property type="entry name" value="ABHYDROLASE"/>
</dbReference>
<dbReference type="Pfam" id="PF00561">
    <property type="entry name" value="Abhydrolase_1"/>
    <property type="match status" value="1"/>
</dbReference>
<organism evidence="3">
    <name type="scientific">Mycobacterium triplex</name>
    <dbReference type="NCBI Taxonomy" id="47839"/>
    <lineage>
        <taxon>Bacteria</taxon>
        <taxon>Bacillati</taxon>
        <taxon>Actinomycetota</taxon>
        <taxon>Actinomycetes</taxon>
        <taxon>Mycobacteriales</taxon>
        <taxon>Mycobacteriaceae</taxon>
        <taxon>Mycobacterium</taxon>
        <taxon>Mycobacterium simiae complex</taxon>
    </lineage>
</organism>
<dbReference type="PRINTS" id="PR00412">
    <property type="entry name" value="EPOXHYDRLASE"/>
</dbReference>
<dbReference type="SUPFAM" id="SSF53474">
    <property type="entry name" value="alpha/beta-Hydrolases"/>
    <property type="match status" value="1"/>
</dbReference>
<keyword evidence="5" id="KW-1185">Reference proteome</keyword>
<proteinExistence type="predicted"/>
<dbReference type="AlphaFoldDB" id="A0A024K6P0"/>
<evidence type="ECO:0000313" key="4">
    <source>
        <dbReference type="EMBL" id="ORX07594.1"/>
    </source>
</evidence>
<dbReference type="EMBL" id="HG964447">
    <property type="protein sequence ID" value="CDO91581.1"/>
    <property type="molecule type" value="Genomic_DNA"/>
</dbReference>
<dbReference type="EMBL" id="LQPY01000004">
    <property type="protein sequence ID" value="ORX07594.1"/>
    <property type="molecule type" value="Genomic_DNA"/>
</dbReference>
<dbReference type="HOGENOM" id="CLU_020336_7_2_11"/>
<dbReference type="PANTHER" id="PTHR43329">
    <property type="entry name" value="EPOXIDE HYDROLASE"/>
    <property type="match status" value="1"/>
</dbReference>
<dbReference type="RefSeq" id="WP_084163682.1">
    <property type="nucleotide sequence ID" value="NZ_LQPY01000004.1"/>
</dbReference>
<protein>
    <submittedName>
        <fullName evidence="3">Epoxide hydrolase EphA</fullName>
    </submittedName>
</protein>
<dbReference type="InterPro" id="IPR000073">
    <property type="entry name" value="AB_hydrolase_1"/>
</dbReference>
<name>A0A024K6P0_9MYCO</name>
<dbReference type="Gene3D" id="3.40.50.1820">
    <property type="entry name" value="alpha/beta hydrolase"/>
    <property type="match status" value="1"/>
</dbReference>
<dbReference type="InterPro" id="IPR029058">
    <property type="entry name" value="AB_hydrolase_fold"/>
</dbReference>
<evidence type="ECO:0000313" key="3">
    <source>
        <dbReference type="EMBL" id="CDO91581.1"/>
    </source>
</evidence>
<reference evidence="3" key="2">
    <citation type="submission" date="2014-04" db="EMBL/GenBank/DDBJ databases">
        <authorList>
            <person name="Urmite Genomes U."/>
        </authorList>
    </citation>
    <scope>NUCLEOTIDE SEQUENCE</scope>
    <source>
        <strain evidence="3">DSM 44626</strain>
    </source>
</reference>
<evidence type="ECO:0000259" key="2">
    <source>
        <dbReference type="Pfam" id="PF00561"/>
    </source>
</evidence>